<name>A0A7J7M5V3_9MAGN</name>
<gene>
    <name evidence="3" type="ORF">GIB67_033968</name>
</gene>
<feature type="transmembrane region" description="Helical" evidence="1">
    <location>
        <begin position="171"/>
        <end position="194"/>
    </location>
</feature>
<dbReference type="Gene3D" id="2.60.210.10">
    <property type="entry name" value="Apoptosis, Tumor Necrosis Factor Receptor Associated Protein 2, Chain A"/>
    <property type="match status" value="1"/>
</dbReference>
<sequence length="198" mass="23040">AHKIEARGYKWKLAIYPNGNKCGNGSDHLFLYLVLVDKSSFGLNKEVVVTFNLFQFDQFRDKYLSVQGERCFHRVKTWGFDQFISLKIFNDPSCGYLIKDICVFGAEVFFIKSTERGECVSMTENPIAVKHAWKIDNFSNIKCLRYHSEEITSGTRIGKYCSSQKVIHQMVIFLCFWFGLILKLLMGLKFLWILNCAW</sequence>
<dbReference type="CDD" id="cd00121">
    <property type="entry name" value="MATH"/>
    <property type="match status" value="1"/>
</dbReference>
<dbReference type="EMBL" id="JACGCM010001747">
    <property type="protein sequence ID" value="KAF6150269.1"/>
    <property type="molecule type" value="Genomic_DNA"/>
</dbReference>
<keyword evidence="1" id="KW-0812">Transmembrane</keyword>
<dbReference type="Proteomes" id="UP000541444">
    <property type="component" value="Unassembled WGS sequence"/>
</dbReference>
<dbReference type="OrthoDB" id="1883087at2759"/>
<keyword evidence="1" id="KW-0472">Membrane</keyword>
<dbReference type="SUPFAM" id="SSF49599">
    <property type="entry name" value="TRAF domain-like"/>
    <property type="match status" value="1"/>
</dbReference>
<comment type="caution">
    <text evidence="3">The sequence shown here is derived from an EMBL/GenBank/DDBJ whole genome shotgun (WGS) entry which is preliminary data.</text>
</comment>
<proteinExistence type="predicted"/>
<evidence type="ECO:0000259" key="2">
    <source>
        <dbReference type="PROSITE" id="PS50144"/>
    </source>
</evidence>
<dbReference type="PROSITE" id="PS50144">
    <property type="entry name" value="MATH"/>
    <property type="match status" value="1"/>
</dbReference>
<dbReference type="PANTHER" id="PTHR46162">
    <property type="entry name" value="TRAF-LIKE FAMILY PROTEIN"/>
    <property type="match status" value="1"/>
</dbReference>
<keyword evidence="1" id="KW-1133">Transmembrane helix</keyword>
<dbReference type="AlphaFoldDB" id="A0A7J7M5V3"/>
<protein>
    <recommendedName>
        <fullName evidence="2">MATH domain-containing protein</fullName>
    </recommendedName>
</protein>
<evidence type="ECO:0000313" key="3">
    <source>
        <dbReference type="EMBL" id="KAF6150269.1"/>
    </source>
</evidence>
<evidence type="ECO:0000256" key="1">
    <source>
        <dbReference type="SAM" id="Phobius"/>
    </source>
</evidence>
<dbReference type="PANTHER" id="PTHR46162:SF2">
    <property type="entry name" value="ANKYRIN REPEAT-CONTAINING PROTEIN-RELATED"/>
    <property type="match status" value="1"/>
</dbReference>
<organism evidence="3 4">
    <name type="scientific">Kingdonia uniflora</name>
    <dbReference type="NCBI Taxonomy" id="39325"/>
    <lineage>
        <taxon>Eukaryota</taxon>
        <taxon>Viridiplantae</taxon>
        <taxon>Streptophyta</taxon>
        <taxon>Embryophyta</taxon>
        <taxon>Tracheophyta</taxon>
        <taxon>Spermatophyta</taxon>
        <taxon>Magnoliopsida</taxon>
        <taxon>Ranunculales</taxon>
        <taxon>Circaeasteraceae</taxon>
        <taxon>Kingdonia</taxon>
    </lineage>
</organism>
<feature type="domain" description="MATH" evidence="2">
    <location>
        <begin position="1"/>
        <end position="108"/>
    </location>
</feature>
<dbReference type="InterPro" id="IPR002083">
    <property type="entry name" value="MATH/TRAF_dom"/>
</dbReference>
<accession>A0A7J7M5V3</accession>
<evidence type="ECO:0000313" key="4">
    <source>
        <dbReference type="Proteomes" id="UP000541444"/>
    </source>
</evidence>
<dbReference type="InterPro" id="IPR008974">
    <property type="entry name" value="TRAF-like"/>
</dbReference>
<reference evidence="3 4" key="1">
    <citation type="journal article" date="2020" name="IScience">
        <title>Genome Sequencing of the Endangered Kingdonia uniflora (Circaeasteraceae, Ranunculales) Reveals Potential Mechanisms of Evolutionary Specialization.</title>
        <authorList>
            <person name="Sun Y."/>
            <person name="Deng T."/>
            <person name="Zhang A."/>
            <person name="Moore M.J."/>
            <person name="Landis J.B."/>
            <person name="Lin N."/>
            <person name="Zhang H."/>
            <person name="Zhang X."/>
            <person name="Huang J."/>
            <person name="Zhang X."/>
            <person name="Sun H."/>
            <person name="Wang H."/>
        </authorList>
    </citation>
    <scope>NUCLEOTIDE SEQUENCE [LARGE SCALE GENOMIC DNA]</scope>
    <source>
        <strain evidence="3">TB1705</strain>
        <tissue evidence="3">Leaf</tissue>
    </source>
</reference>
<dbReference type="Pfam" id="PF22486">
    <property type="entry name" value="MATH_2"/>
    <property type="match status" value="1"/>
</dbReference>
<feature type="non-terminal residue" evidence="3">
    <location>
        <position position="1"/>
    </location>
</feature>
<keyword evidence="4" id="KW-1185">Reference proteome</keyword>